<dbReference type="EMBL" id="JANFPI010000012">
    <property type="protein sequence ID" value="MCX8999908.1"/>
    <property type="molecule type" value="Genomic_DNA"/>
</dbReference>
<dbReference type="Pfam" id="PF08887">
    <property type="entry name" value="GAD-like"/>
    <property type="match status" value="1"/>
</dbReference>
<feature type="domain" description="GAD-related" evidence="1">
    <location>
        <begin position="6"/>
        <end position="108"/>
    </location>
</feature>
<dbReference type="RefSeq" id="WP_306413408.1">
    <property type="nucleotide sequence ID" value="NZ_JANFPI010000012.1"/>
</dbReference>
<accession>A0AAE3SXL5</accession>
<dbReference type="Pfam" id="PF08906">
    <property type="entry name" value="T6SS_Tdi1_C"/>
    <property type="match status" value="1"/>
</dbReference>
<feature type="domain" description="T6SS immunity protein Tdi1 C-terminal" evidence="2">
    <location>
        <begin position="131"/>
        <end position="203"/>
    </location>
</feature>
<dbReference type="Proteomes" id="UP001208771">
    <property type="component" value="Unassembled WGS sequence"/>
</dbReference>
<dbReference type="InterPro" id="IPR014983">
    <property type="entry name" value="GAD-rel"/>
</dbReference>
<protein>
    <submittedName>
        <fullName evidence="3">DUF1851 domain-containing protein</fullName>
    </submittedName>
</protein>
<evidence type="ECO:0000259" key="2">
    <source>
        <dbReference type="Pfam" id="PF08906"/>
    </source>
</evidence>
<dbReference type="InterPro" id="IPR015002">
    <property type="entry name" value="T6SS_Tdi1_C"/>
</dbReference>
<comment type="caution">
    <text evidence="3">The sequence shown here is derived from an EMBL/GenBank/DDBJ whole genome shotgun (WGS) entry which is preliminary data.</text>
</comment>
<sequence>MRDEDFEVFIEEFGEASHSFAVPEDVIDRWRGRLPEQLLTYWKDEGWCSYAEGLLATVNPQEYQDLIATWLKGTVFEALDDYHVFARSAFGKLYACGIRTGASLTISCPVHAIIALANDVKPQSEDSVNGSVSAFFGAAMQSSFDIEDEDGEPMFRRAVEKFGPLDADEIFSFEPAIVFGGKMALENLQKVKLHQHLMILRQLAPPKVPFSDVDIDRLMP</sequence>
<dbReference type="AlphaFoldDB" id="A0AAE3SXL5"/>
<evidence type="ECO:0000313" key="4">
    <source>
        <dbReference type="Proteomes" id="UP001208771"/>
    </source>
</evidence>
<reference evidence="3" key="1">
    <citation type="submission" date="2022-07" db="EMBL/GenBank/DDBJ databases">
        <title>Ectorhizobium quercum gen.nov., sp. nov.</title>
        <authorList>
            <person name="Ma T."/>
            <person name="Li Y."/>
        </authorList>
    </citation>
    <scope>NUCLEOTIDE SEQUENCE</scope>
    <source>
        <strain evidence="3">BDR2-2</strain>
    </source>
</reference>
<evidence type="ECO:0000313" key="3">
    <source>
        <dbReference type="EMBL" id="MCX8999908.1"/>
    </source>
</evidence>
<evidence type="ECO:0000259" key="1">
    <source>
        <dbReference type="Pfam" id="PF08887"/>
    </source>
</evidence>
<proteinExistence type="predicted"/>
<organism evidence="3 4">
    <name type="scientific">Ectorhizobium quercum</name>
    <dbReference type="NCBI Taxonomy" id="2965071"/>
    <lineage>
        <taxon>Bacteria</taxon>
        <taxon>Pseudomonadati</taxon>
        <taxon>Pseudomonadota</taxon>
        <taxon>Alphaproteobacteria</taxon>
        <taxon>Hyphomicrobiales</taxon>
        <taxon>Rhizobiaceae</taxon>
        <taxon>Ectorhizobium</taxon>
    </lineage>
</organism>
<gene>
    <name evidence="3" type="ORF">NOF55_22645</name>
</gene>
<name>A0AAE3SXL5_9HYPH</name>
<keyword evidence="4" id="KW-1185">Reference proteome</keyword>